<dbReference type="PANTHER" id="PTHR11177:SF248">
    <property type="entry name" value="CHITOTRIOSIDASE-1"/>
    <property type="match status" value="1"/>
</dbReference>
<dbReference type="GO" id="GO:0005975">
    <property type="term" value="P:carbohydrate metabolic process"/>
    <property type="evidence" value="ECO:0007669"/>
    <property type="project" value="InterPro"/>
</dbReference>
<dbReference type="InterPro" id="IPR017853">
    <property type="entry name" value="GH"/>
</dbReference>
<dbReference type="FunFam" id="3.20.20.80:FF:000007">
    <property type="entry name" value="Acidic mammalian chitinase"/>
    <property type="match status" value="1"/>
</dbReference>
<proteinExistence type="predicted"/>
<protein>
    <recommendedName>
        <fullName evidence="3">GH18 domain-containing protein</fullName>
    </recommendedName>
</protein>
<keyword evidence="1" id="KW-0732">Signal</keyword>
<comment type="caution">
    <text evidence="4">The sequence shown here is derived from an EMBL/GenBank/DDBJ whole genome shotgun (WGS) entry which is preliminary data.</text>
</comment>
<dbReference type="Proteomes" id="UP001066276">
    <property type="component" value="Chromosome 6"/>
</dbReference>
<dbReference type="InterPro" id="IPR029070">
    <property type="entry name" value="Chitinase_insertion_sf"/>
</dbReference>
<dbReference type="GO" id="GO:0005576">
    <property type="term" value="C:extracellular region"/>
    <property type="evidence" value="ECO:0007669"/>
    <property type="project" value="TreeGrafter"/>
</dbReference>
<keyword evidence="2" id="KW-1015">Disulfide bond</keyword>
<keyword evidence="5" id="KW-1185">Reference proteome</keyword>
<evidence type="ECO:0000313" key="4">
    <source>
        <dbReference type="EMBL" id="KAJ1137960.1"/>
    </source>
</evidence>
<sequence length="482" mass="54022">MAQAVFLCFLKNNTEVSLYNQQYSSLPASGAYKLLCYYSDRAWRRSGPARLMPTDTDPCLCTHLVYAFATIEENKITTADLSDGDLYVLFNNIKKRNLRLLTLLAVGGDEFDMTRFTTMVSSSSNRAIFIDSVIQLLRSFNFDGIDLHFQYPGSGVSPPEDKNRFTLLVQEMMAAFQFESAKKEIPRLMITAAVSAKKATIEAGYEISELSQSLDLISVMTYNFHGGWENMTAHHSPLYEWPTGQGDSVYFNCEYAMKHWKNSTMRSKKLLMGFPTYGRTFTLSTITNCTVLSPASGHGSAGSYTEEAGILAFYEICRIPEGNSTSFQFNRDAQVPYACYGNQWIGYDDQLSFELKVEFLLENGFGGAAVWSLDMDDFNGRFCNKGVYPLTSKLKDLLGLDTDHLLLRDQCGIFLRVYHMVEEQFHRSSADLGVNCGPMWSGVPEPPVSEPELVARSARRAVYGFVLQREASETARTCSAVA</sequence>
<dbReference type="InterPro" id="IPR001223">
    <property type="entry name" value="Glyco_hydro18_cat"/>
</dbReference>
<dbReference type="AlphaFoldDB" id="A0AAV7QI60"/>
<dbReference type="InterPro" id="IPR050314">
    <property type="entry name" value="Glycosyl_Hydrlase_18"/>
</dbReference>
<dbReference type="PANTHER" id="PTHR11177">
    <property type="entry name" value="CHITINASE"/>
    <property type="match status" value="1"/>
</dbReference>
<dbReference type="SUPFAM" id="SSF51445">
    <property type="entry name" value="(Trans)glycosidases"/>
    <property type="match status" value="1"/>
</dbReference>
<dbReference type="Pfam" id="PF00704">
    <property type="entry name" value="Glyco_hydro_18"/>
    <property type="match status" value="1"/>
</dbReference>
<name>A0AAV7QI60_PLEWA</name>
<dbReference type="FunFam" id="3.10.50.10:FF:000001">
    <property type="entry name" value="Chitinase 3-like 1"/>
    <property type="match status" value="1"/>
</dbReference>
<evidence type="ECO:0000259" key="3">
    <source>
        <dbReference type="PROSITE" id="PS51910"/>
    </source>
</evidence>
<dbReference type="GO" id="GO:0004568">
    <property type="term" value="F:chitinase activity"/>
    <property type="evidence" value="ECO:0007669"/>
    <property type="project" value="TreeGrafter"/>
</dbReference>
<accession>A0AAV7QI60</accession>
<gene>
    <name evidence="4" type="ORF">NDU88_004353</name>
</gene>
<dbReference type="EMBL" id="JANPWB010000010">
    <property type="protein sequence ID" value="KAJ1137960.1"/>
    <property type="molecule type" value="Genomic_DNA"/>
</dbReference>
<dbReference type="InterPro" id="IPR011583">
    <property type="entry name" value="Chitinase_II/V-like_cat"/>
</dbReference>
<dbReference type="PROSITE" id="PS51910">
    <property type="entry name" value="GH18_2"/>
    <property type="match status" value="1"/>
</dbReference>
<evidence type="ECO:0000256" key="1">
    <source>
        <dbReference type="ARBA" id="ARBA00022729"/>
    </source>
</evidence>
<dbReference type="Gene3D" id="3.10.50.10">
    <property type="match status" value="1"/>
</dbReference>
<reference evidence="4" key="1">
    <citation type="journal article" date="2022" name="bioRxiv">
        <title>Sequencing and chromosome-scale assembly of the giantPleurodeles waltlgenome.</title>
        <authorList>
            <person name="Brown T."/>
            <person name="Elewa A."/>
            <person name="Iarovenko S."/>
            <person name="Subramanian E."/>
            <person name="Araus A.J."/>
            <person name="Petzold A."/>
            <person name="Susuki M."/>
            <person name="Suzuki K.-i.T."/>
            <person name="Hayashi T."/>
            <person name="Toyoda A."/>
            <person name="Oliveira C."/>
            <person name="Osipova E."/>
            <person name="Leigh N.D."/>
            <person name="Simon A."/>
            <person name="Yun M.H."/>
        </authorList>
    </citation>
    <scope>NUCLEOTIDE SEQUENCE</scope>
    <source>
        <strain evidence="4">20211129_DDA</strain>
        <tissue evidence="4">Liver</tissue>
    </source>
</reference>
<feature type="domain" description="GH18" evidence="3">
    <location>
        <begin position="32"/>
        <end position="401"/>
    </location>
</feature>
<evidence type="ECO:0000256" key="2">
    <source>
        <dbReference type="ARBA" id="ARBA00023157"/>
    </source>
</evidence>
<organism evidence="4 5">
    <name type="scientific">Pleurodeles waltl</name>
    <name type="common">Iberian ribbed newt</name>
    <dbReference type="NCBI Taxonomy" id="8319"/>
    <lineage>
        <taxon>Eukaryota</taxon>
        <taxon>Metazoa</taxon>
        <taxon>Chordata</taxon>
        <taxon>Craniata</taxon>
        <taxon>Vertebrata</taxon>
        <taxon>Euteleostomi</taxon>
        <taxon>Amphibia</taxon>
        <taxon>Batrachia</taxon>
        <taxon>Caudata</taxon>
        <taxon>Salamandroidea</taxon>
        <taxon>Salamandridae</taxon>
        <taxon>Pleurodelinae</taxon>
        <taxon>Pleurodeles</taxon>
    </lineage>
</organism>
<dbReference type="Gene3D" id="3.20.20.80">
    <property type="entry name" value="Glycosidases"/>
    <property type="match status" value="1"/>
</dbReference>
<evidence type="ECO:0000313" key="5">
    <source>
        <dbReference type="Proteomes" id="UP001066276"/>
    </source>
</evidence>
<dbReference type="GO" id="GO:0008061">
    <property type="term" value="F:chitin binding"/>
    <property type="evidence" value="ECO:0007669"/>
    <property type="project" value="InterPro"/>
</dbReference>
<dbReference type="GO" id="GO:0006032">
    <property type="term" value="P:chitin catabolic process"/>
    <property type="evidence" value="ECO:0007669"/>
    <property type="project" value="TreeGrafter"/>
</dbReference>
<dbReference type="SMART" id="SM00636">
    <property type="entry name" value="Glyco_18"/>
    <property type="match status" value="1"/>
</dbReference>
<dbReference type="SUPFAM" id="SSF54556">
    <property type="entry name" value="Chitinase insertion domain"/>
    <property type="match status" value="1"/>
</dbReference>